<organism evidence="9 10">
    <name type="scientific">Saccharomonospora xinjiangensis XJ-54</name>
    <dbReference type="NCBI Taxonomy" id="882086"/>
    <lineage>
        <taxon>Bacteria</taxon>
        <taxon>Bacillati</taxon>
        <taxon>Actinomycetota</taxon>
        <taxon>Actinomycetes</taxon>
        <taxon>Pseudonocardiales</taxon>
        <taxon>Pseudonocardiaceae</taxon>
        <taxon>Saccharomonospora</taxon>
    </lineage>
</organism>
<dbReference type="PANTHER" id="PTHR42709">
    <property type="entry name" value="ALKALINE PHOSPHATASE LIKE PROTEIN"/>
    <property type="match status" value="1"/>
</dbReference>
<evidence type="ECO:0000313" key="10">
    <source>
        <dbReference type="Proteomes" id="UP000004691"/>
    </source>
</evidence>
<protein>
    <submittedName>
        <fullName evidence="9">Putative membrane-associated protein</fullName>
    </submittedName>
</protein>
<keyword evidence="4 7" id="KW-0812">Transmembrane</keyword>
<dbReference type="OrthoDB" id="3693767at2"/>
<keyword evidence="10" id="KW-1185">Reference proteome</keyword>
<name>I0V3G4_9PSEU</name>
<evidence type="ECO:0000256" key="6">
    <source>
        <dbReference type="ARBA" id="ARBA00023136"/>
    </source>
</evidence>
<dbReference type="HOGENOM" id="CLU_044208_2_2_11"/>
<dbReference type="EMBL" id="JH636049">
    <property type="protein sequence ID" value="EID54667.1"/>
    <property type="molecule type" value="Genomic_DNA"/>
</dbReference>
<proteinExistence type="inferred from homology"/>
<evidence type="ECO:0000256" key="2">
    <source>
        <dbReference type="ARBA" id="ARBA00010792"/>
    </source>
</evidence>
<dbReference type="InterPro" id="IPR032816">
    <property type="entry name" value="VTT_dom"/>
</dbReference>
<dbReference type="GO" id="GO:0005886">
    <property type="term" value="C:plasma membrane"/>
    <property type="evidence" value="ECO:0007669"/>
    <property type="project" value="UniProtKB-SubCell"/>
</dbReference>
<sequence>MDDVSLLLLFAVAVVPLVPTEIALIGTGVAAANGGDPFVLVLAVATAGCLISDIGLYAVGRFGGARVLRRLRHRPSFETSADWIGTHLDRRGVPILVLARWLPAGGTVGALLAGSLRWSPRRFLTASGIGVPLWCAYAAGLGYLGGSLLEQSRFGTVLSAALALLAAFTITTVFRRTATWSARA</sequence>
<keyword evidence="3" id="KW-1003">Cell membrane</keyword>
<evidence type="ECO:0000256" key="7">
    <source>
        <dbReference type="SAM" id="Phobius"/>
    </source>
</evidence>
<feature type="transmembrane region" description="Helical" evidence="7">
    <location>
        <begin position="123"/>
        <end position="144"/>
    </location>
</feature>
<reference evidence="9 10" key="1">
    <citation type="submission" date="2012-01" db="EMBL/GenBank/DDBJ databases">
        <title>Improved High-Quality Draft sequence of Saccharomonospora xinjiangensis XJ-54.</title>
        <authorList>
            <consortium name="US DOE Joint Genome Institute"/>
            <person name="Lucas S."/>
            <person name="Han J."/>
            <person name="Lapidus A."/>
            <person name="Cheng J.-F."/>
            <person name="Goodwin L."/>
            <person name="Pitluck S."/>
            <person name="Peters L."/>
            <person name="Mikhailova N."/>
            <person name="Teshima H."/>
            <person name="Detter J.C."/>
            <person name="Han C."/>
            <person name="Tapia R."/>
            <person name="Land M."/>
            <person name="Hauser L."/>
            <person name="Kyrpides N."/>
            <person name="Ivanova N."/>
            <person name="Pagani I."/>
            <person name="Brambilla E.-M."/>
            <person name="Klenk H.-P."/>
            <person name="Woyke T."/>
        </authorList>
    </citation>
    <scope>NUCLEOTIDE SEQUENCE [LARGE SCALE GENOMIC DNA]</scope>
    <source>
        <strain evidence="9 10">XJ-54</strain>
    </source>
</reference>
<dbReference type="PANTHER" id="PTHR42709:SF6">
    <property type="entry name" value="UNDECAPRENYL PHOSPHATE TRANSPORTER A"/>
    <property type="match status" value="1"/>
</dbReference>
<feature type="domain" description="VTT" evidence="8">
    <location>
        <begin position="18"/>
        <end position="143"/>
    </location>
</feature>
<comment type="similarity">
    <text evidence="2">Belongs to the DedA family.</text>
</comment>
<dbReference type="InterPro" id="IPR051311">
    <property type="entry name" value="DedA_domain"/>
</dbReference>
<dbReference type="Pfam" id="PF09335">
    <property type="entry name" value="VTT_dom"/>
    <property type="match status" value="1"/>
</dbReference>
<feature type="transmembrane region" description="Helical" evidence="7">
    <location>
        <begin position="39"/>
        <end position="60"/>
    </location>
</feature>
<dbReference type="eggNOG" id="COG0586">
    <property type="taxonomic scope" value="Bacteria"/>
</dbReference>
<evidence type="ECO:0000256" key="1">
    <source>
        <dbReference type="ARBA" id="ARBA00004651"/>
    </source>
</evidence>
<accession>I0V3G4</accession>
<evidence type="ECO:0000256" key="3">
    <source>
        <dbReference type="ARBA" id="ARBA00022475"/>
    </source>
</evidence>
<feature type="transmembrane region" description="Helical" evidence="7">
    <location>
        <begin position="156"/>
        <end position="174"/>
    </location>
</feature>
<evidence type="ECO:0000313" key="9">
    <source>
        <dbReference type="EMBL" id="EID54667.1"/>
    </source>
</evidence>
<keyword evidence="5 7" id="KW-1133">Transmembrane helix</keyword>
<keyword evidence="6 7" id="KW-0472">Membrane</keyword>
<evidence type="ECO:0000256" key="4">
    <source>
        <dbReference type="ARBA" id="ARBA00022692"/>
    </source>
</evidence>
<gene>
    <name evidence="9" type="ORF">SacxiDRAFT_2443</name>
</gene>
<dbReference type="RefSeq" id="WP_006238813.1">
    <property type="nucleotide sequence ID" value="NZ_JH636049.1"/>
</dbReference>
<evidence type="ECO:0000256" key="5">
    <source>
        <dbReference type="ARBA" id="ARBA00022989"/>
    </source>
</evidence>
<dbReference type="Proteomes" id="UP000004691">
    <property type="component" value="Unassembled WGS sequence"/>
</dbReference>
<dbReference type="AlphaFoldDB" id="I0V3G4"/>
<evidence type="ECO:0000259" key="8">
    <source>
        <dbReference type="Pfam" id="PF09335"/>
    </source>
</evidence>
<comment type="subcellular location">
    <subcellularLocation>
        <location evidence="1">Cell membrane</location>
        <topology evidence="1">Multi-pass membrane protein</topology>
    </subcellularLocation>
</comment>
<dbReference type="STRING" id="882086.SacxiDRAFT_2443"/>